<dbReference type="InterPro" id="IPR043188">
    <property type="entry name" value="DCDC1"/>
</dbReference>
<dbReference type="PANTHER" id="PTHR46302:SF3">
    <property type="entry name" value="DOUBLECORTIN DOMAIN-CONTAINING PROTEIN 1"/>
    <property type="match status" value="1"/>
</dbReference>
<dbReference type="GO" id="GO:0030496">
    <property type="term" value="C:midbody"/>
    <property type="evidence" value="ECO:0007669"/>
    <property type="project" value="TreeGrafter"/>
</dbReference>
<feature type="compositionally biased region" description="Basic and acidic residues" evidence="2">
    <location>
        <begin position="158"/>
        <end position="167"/>
    </location>
</feature>
<evidence type="ECO:0000256" key="1">
    <source>
        <dbReference type="SAM" id="Coils"/>
    </source>
</evidence>
<dbReference type="SUPFAM" id="SSF89837">
    <property type="entry name" value="Doublecortin (DC)"/>
    <property type="match status" value="2"/>
</dbReference>
<dbReference type="InterPro" id="IPR057424">
    <property type="entry name" value="Ubiquitin_DCDC1"/>
</dbReference>
<dbReference type="InterPro" id="IPR056415">
    <property type="entry name" value="DCX2_DCDC1"/>
</dbReference>
<comment type="caution">
    <text evidence="4">The sequence shown here is derived from an EMBL/GenBank/DDBJ whole genome shotgun (WGS) entry which is preliminary data.</text>
</comment>
<dbReference type="Proteomes" id="UP000681720">
    <property type="component" value="Unassembled WGS sequence"/>
</dbReference>
<gene>
    <name evidence="4" type="ORF">GIL414_LOCUS6467</name>
</gene>
<feature type="non-terminal residue" evidence="4">
    <location>
        <position position="1"/>
    </location>
</feature>
<dbReference type="GO" id="GO:1902412">
    <property type="term" value="P:regulation of mitotic cytokinesis"/>
    <property type="evidence" value="ECO:0007669"/>
    <property type="project" value="InterPro"/>
</dbReference>
<accession>A0A8S2LGB9</accession>
<dbReference type="Pfam" id="PF24478">
    <property type="entry name" value="DCX2_DCDC1"/>
    <property type="match status" value="1"/>
</dbReference>
<dbReference type="Pfam" id="PF25510">
    <property type="entry name" value="Ubiquitin_DCDC1"/>
    <property type="match status" value="1"/>
</dbReference>
<feature type="region of interest" description="Disordered" evidence="2">
    <location>
        <begin position="1173"/>
        <end position="1202"/>
    </location>
</feature>
<dbReference type="PANTHER" id="PTHR46302">
    <property type="entry name" value="DOUBLECORTIN DOMAIN-CONTAINING PROTEIN 1"/>
    <property type="match status" value="1"/>
</dbReference>
<feature type="region of interest" description="Disordered" evidence="2">
    <location>
        <begin position="1304"/>
        <end position="1348"/>
    </location>
</feature>
<dbReference type="PROSITE" id="PS50309">
    <property type="entry name" value="DC"/>
    <property type="match status" value="1"/>
</dbReference>
<dbReference type="GO" id="GO:0035556">
    <property type="term" value="P:intracellular signal transduction"/>
    <property type="evidence" value="ECO:0007669"/>
    <property type="project" value="InterPro"/>
</dbReference>
<dbReference type="EMBL" id="CAJOBJ010001840">
    <property type="protein sequence ID" value="CAF3899286.1"/>
    <property type="molecule type" value="Genomic_DNA"/>
</dbReference>
<feature type="compositionally biased region" description="Polar residues" evidence="2">
    <location>
        <begin position="1306"/>
        <end position="1316"/>
    </location>
</feature>
<organism evidence="4 5">
    <name type="scientific">Rotaria magnacalcarata</name>
    <dbReference type="NCBI Taxonomy" id="392030"/>
    <lineage>
        <taxon>Eukaryota</taxon>
        <taxon>Metazoa</taxon>
        <taxon>Spiralia</taxon>
        <taxon>Gnathifera</taxon>
        <taxon>Rotifera</taxon>
        <taxon>Eurotatoria</taxon>
        <taxon>Bdelloidea</taxon>
        <taxon>Philodinida</taxon>
        <taxon>Philodinidae</taxon>
        <taxon>Rotaria</taxon>
    </lineage>
</organism>
<dbReference type="InterPro" id="IPR003533">
    <property type="entry name" value="Doublecortin_dom"/>
</dbReference>
<dbReference type="GO" id="GO:0008017">
    <property type="term" value="F:microtubule binding"/>
    <property type="evidence" value="ECO:0007669"/>
    <property type="project" value="InterPro"/>
</dbReference>
<feature type="compositionally biased region" description="Basic and acidic residues" evidence="2">
    <location>
        <begin position="1329"/>
        <end position="1348"/>
    </location>
</feature>
<dbReference type="InterPro" id="IPR036572">
    <property type="entry name" value="Doublecortin_dom_sf"/>
</dbReference>
<feature type="region of interest" description="Disordered" evidence="2">
    <location>
        <begin position="158"/>
        <end position="194"/>
    </location>
</feature>
<reference evidence="4" key="1">
    <citation type="submission" date="2021-02" db="EMBL/GenBank/DDBJ databases">
        <authorList>
            <person name="Nowell W R."/>
        </authorList>
    </citation>
    <scope>NUCLEOTIDE SEQUENCE</scope>
</reference>
<feature type="region of interest" description="Disordered" evidence="2">
    <location>
        <begin position="735"/>
        <end position="754"/>
    </location>
</feature>
<feature type="domain" description="Doublecortin" evidence="3">
    <location>
        <begin position="32"/>
        <end position="94"/>
    </location>
</feature>
<dbReference type="Gene3D" id="3.10.20.230">
    <property type="entry name" value="Doublecortin domain"/>
    <property type="match status" value="1"/>
</dbReference>
<feature type="compositionally biased region" description="Basic and acidic residues" evidence="2">
    <location>
        <begin position="740"/>
        <end position="754"/>
    </location>
</feature>
<evidence type="ECO:0000313" key="4">
    <source>
        <dbReference type="EMBL" id="CAF3899286.1"/>
    </source>
</evidence>
<feature type="compositionally biased region" description="Basic and acidic residues" evidence="2">
    <location>
        <begin position="184"/>
        <end position="194"/>
    </location>
</feature>
<name>A0A8S2LGB9_9BILA</name>
<proteinExistence type="predicted"/>
<evidence type="ECO:0000313" key="5">
    <source>
        <dbReference type="Proteomes" id="UP000681720"/>
    </source>
</evidence>
<dbReference type="PROSITE" id="PS50231">
    <property type="entry name" value="RICIN_B_LECTIN"/>
    <property type="match status" value="1"/>
</dbReference>
<evidence type="ECO:0000259" key="3">
    <source>
        <dbReference type="PROSITE" id="PS50309"/>
    </source>
</evidence>
<keyword evidence="1" id="KW-0175">Coiled coil</keyword>
<evidence type="ECO:0000256" key="2">
    <source>
        <dbReference type="SAM" id="MobiDB-lite"/>
    </source>
</evidence>
<protein>
    <recommendedName>
        <fullName evidence="3">Doublecortin domain-containing protein</fullName>
    </recommendedName>
</protein>
<feature type="coiled-coil region" evidence="1">
    <location>
        <begin position="215"/>
        <end position="249"/>
    </location>
</feature>
<sequence>MYLVNGSLETIKTFREDRAKIIDKQIKRSICLTIIENGFGHNDAVYQILIDTVLKDNFEKFLDDCTKKIELTAHARKVYNYRGDEIKSLRMFLDTDECKVPTTNDDYIYGPVWISKGERFRPTGAYIYLETRYQELNIQYKKIKIQYKEVILVMKEKQKTKHESDHNEETDDDGVDEQISSNEGTDKEKSKIKDKLSSKDKSLLSMSSKELKMFKQKLEIQIKEIKSKMEIYKLRMDEIEADKDKEEEMGPRFPIDHIAEIDFHDKIVGRHPICLTVHENGSFDKSDPKIYLNLRSLPSKNIPQTPIEYLLDYLQTSIEMFARQRPKRVFDINGTEIKLIGQLQAKQDIFISYGEDYRPAYEPCLTIQIHNVDIYLKNDSRILLKTFRPDGQIIGEKEKRTARQLAAAWIPIETVPDDAIAKSYENDLNGDERNIIDSKAKQERISEHVTFIAKDKMLIYPELQINKVILPDSKSKLTTGKAPPKRIFSETDLQTWCYDKDGYIYNRQITSLVLTVVREQHVQLTWKPSKLLHSQRKVETLDGYSVQLRSKATDRTADQIWIFTFDGYIVSQADRNLALTSVATIVPDDEGSFTAKGMQVDTDDPFVAFVSVCQKCPQNSPFIHQQRWGIRQISGFTIGDWKYSKVENPLWHKMALTWPVDATGEHIPFININDGVPKFSVNCVDLLEYVVSTERGLIENSRLIVNICALNFKQRKRVEKGELIEHVIDNDQPIEDEATEHEPRTAHERAHKTVDKKSKEKFRWPWEKIANKSLNLEADDDDVIMLKNDEQNLSDSFNPTQDNFSFSKSNRKLPKTVAVSMQRFIWEPSAGYISCVDDRNLVFGVKEIEGKVVEVILKRRNPDDIYQRWNFVPFDDNDVNMDFSKTFLITSKARPTMVLTVLLPSCTGNESNEINISCVGCSVTLQQRRYEENGCANQKWSYDEKLNLFFSFNSTSIDKEITAANRANICSYTVCYEALSQPGFIASILNVNDQSEDVPVCLACAQAMRGKYRLVKIDPDKHFVCAVGKRQDLKFPGPFQCLNHKVDLTSTEAEITLLERKEQLEQLRQEASVRNIAKELAAAKPIQIVHLLAYRNGDGHTKPGQLLIGSSIIGLLDQAAHRLNLTNGARRFYVIDGTVILTVEDLIEWAKTYYKNRFTNIIKTKDTKAKQPLLDNVELATPLPPNPTSKRRGSADNQSERTTLAAKLRDISPSKQRFQALPKPYDIKRAIKQNSLAKPNDIDIDINYLLKFPIEIWVSSGEPFVNPANIDQRQSLRVVQREQRTTVVHDFEKEKHALRLMKGRRISSQSPGQLTPQPNPNEPVLKKGHWTEKSDAELDKQDDVELLR</sequence>